<dbReference type="GO" id="GO:0031422">
    <property type="term" value="C:RecQ family helicase-topoisomerase III complex"/>
    <property type="evidence" value="ECO:0007669"/>
    <property type="project" value="TreeGrafter"/>
</dbReference>
<dbReference type="InterPro" id="IPR042470">
    <property type="entry name" value="RMI1_N_C_sf"/>
</dbReference>
<dbReference type="GO" id="GO:0000724">
    <property type="term" value="P:double-strand break repair via homologous recombination"/>
    <property type="evidence" value="ECO:0007669"/>
    <property type="project" value="TreeGrafter"/>
</dbReference>
<dbReference type="GO" id="GO:0016604">
    <property type="term" value="C:nuclear body"/>
    <property type="evidence" value="ECO:0007669"/>
    <property type="project" value="TreeGrafter"/>
</dbReference>
<proteinExistence type="inferred from homology"/>
<feature type="compositionally biased region" description="Low complexity" evidence="3">
    <location>
        <begin position="535"/>
        <end position="551"/>
    </location>
</feature>
<evidence type="ECO:0000313" key="6">
    <source>
        <dbReference type="Proteomes" id="UP000724874"/>
    </source>
</evidence>
<dbReference type="GO" id="GO:0000712">
    <property type="term" value="P:resolution of meiotic recombination intermediates"/>
    <property type="evidence" value="ECO:0007669"/>
    <property type="project" value="TreeGrafter"/>
</dbReference>
<dbReference type="EMBL" id="JADNYJ010000015">
    <property type="protein sequence ID" value="KAF8907305.1"/>
    <property type="molecule type" value="Genomic_DNA"/>
</dbReference>
<feature type="compositionally biased region" description="Polar residues" evidence="3">
    <location>
        <begin position="483"/>
        <end position="492"/>
    </location>
</feature>
<feature type="region of interest" description="Disordered" evidence="3">
    <location>
        <begin position="480"/>
        <end position="577"/>
    </location>
</feature>
<dbReference type="Pfam" id="PF08585">
    <property type="entry name" value="RMI1_N_C"/>
    <property type="match status" value="1"/>
</dbReference>
<feature type="domain" description="RecQ mediated genome instability protein 1 OB-fold" evidence="4">
    <location>
        <begin position="82"/>
        <end position="213"/>
    </location>
</feature>
<name>A0A9P5NUQ8_GYMJU</name>
<organism evidence="5 6">
    <name type="scientific">Gymnopilus junonius</name>
    <name type="common">Spectacular rustgill mushroom</name>
    <name type="synonym">Gymnopilus spectabilis subsp. junonius</name>
    <dbReference type="NCBI Taxonomy" id="109634"/>
    <lineage>
        <taxon>Eukaryota</taxon>
        <taxon>Fungi</taxon>
        <taxon>Dikarya</taxon>
        <taxon>Basidiomycota</taxon>
        <taxon>Agaricomycotina</taxon>
        <taxon>Agaricomycetes</taxon>
        <taxon>Agaricomycetidae</taxon>
        <taxon>Agaricales</taxon>
        <taxon>Agaricineae</taxon>
        <taxon>Hymenogastraceae</taxon>
        <taxon>Gymnopilus</taxon>
    </lineage>
</organism>
<dbReference type="Proteomes" id="UP000724874">
    <property type="component" value="Unassembled WGS sequence"/>
</dbReference>
<dbReference type="SMART" id="SM01161">
    <property type="entry name" value="DUF1767"/>
    <property type="match status" value="1"/>
</dbReference>
<dbReference type="Gene3D" id="2.40.50.770">
    <property type="entry name" value="RecQ-mediated genome instability protein Rmi1, C-terminal domain"/>
    <property type="match status" value="1"/>
</dbReference>
<feature type="compositionally biased region" description="Acidic residues" evidence="3">
    <location>
        <begin position="499"/>
        <end position="509"/>
    </location>
</feature>
<dbReference type="PANTHER" id="PTHR14790:SF15">
    <property type="entry name" value="RECQ-MEDIATED GENOME INSTABILITY PROTEIN 1"/>
    <property type="match status" value="1"/>
</dbReference>
<feature type="compositionally biased region" description="Polar residues" evidence="3">
    <location>
        <begin position="346"/>
        <end position="393"/>
    </location>
</feature>
<dbReference type="AlphaFoldDB" id="A0A9P5NUQ8"/>
<accession>A0A9P5NUQ8</accession>
<feature type="compositionally biased region" description="Low complexity" evidence="3">
    <location>
        <begin position="459"/>
        <end position="475"/>
    </location>
</feature>
<reference evidence="5" key="1">
    <citation type="submission" date="2020-11" db="EMBL/GenBank/DDBJ databases">
        <authorList>
            <consortium name="DOE Joint Genome Institute"/>
            <person name="Ahrendt S."/>
            <person name="Riley R."/>
            <person name="Andreopoulos W."/>
            <person name="LaButti K."/>
            <person name="Pangilinan J."/>
            <person name="Ruiz-duenas F.J."/>
            <person name="Barrasa J.M."/>
            <person name="Sanchez-Garcia M."/>
            <person name="Camarero S."/>
            <person name="Miyauchi S."/>
            <person name="Serrano A."/>
            <person name="Linde D."/>
            <person name="Babiker R."/>
            <person name="Drula E."/>
            <person name="Ayuso-Fernandez I."/>
            <person name="Pacheco R."/>
            <person name="Padilla G."/>
            <person name="Ferreira P."/>
            <person name="Barriuso J."/>
            <person name="Kellner H."/>
            <person name="Castanera R."/>
            <person name="Alfaro M."/>
            <person name="Ramirez L."/>
            <person name="Pisabarro A.G."/>
            <person name="Kuo A."/>
            <person name="Tritt A."/>
            <person name="Lipzen A."/>
            <person name="He G."/>
            <person name="Yan M."/>
            <person name="Ng V."/>
            <person name="Cullen D."/>
            <person name="Martin F."/>
            <person name="Rosso M.-N."/>
            <person name="Henrissat B."/>
            <person name="Hibbett D."/>
            <person name="Martinez A.T."/>
            <person name="Grigoriev I.V."/>
        </authorList>
    </citation>
    <scope>NUCLEOTIDE SEQUENCE</scope>
    <source>
        <strain evidence="5">AH 44721</strain>
    </source>
</reference>
<evidence type="ECO:0000313" key="5">
    <source>
        <dbReference type="EMBL" id="KAF8907305.1"/>
    </source>
</evidence>
<feature type="region of interest" description="Disordered" evidence="3">
    <location>
        <begin position="456"/>
        <end position="475"/>
    </location>
</feature>
<dbReference type="OrthoDB" id="341511at2759"/>
<evidence type="ECO:0000259" key="4">
    <source>
        <dbReference type="Pfam" id="PF08585"/>
    </source>
</evidence>
<dbReference type="PANTHER" id="PTHR14790">
    <property type="entry name" value="RECQ-MEDIATED GENOME INSTABILITY PROTEIN 1 RMI1"/>
    <property type="match status" value="1"/>
</dbReference>
<keyword evidence="6" id="KW-1185">Reference proteome</keyword>
<evidence type="ECO:0000256" key="2">
    <source>
        <dbReference type="ARBA" id="ARBA00018987"/>
    </source>
</evidence>
<feature type="region of interest" description="Disordered" evidence="3">
    <location>
        <begin position="229"/>
        <end position="448"/>
    </location>
</feature>
<protein>
    <recommendedName>
        <fullName evidence="2">RecQ-mediated genome instability protein 1</fullName>
    </recommendedName>
</protein>
<comment type="caution">
    <text evidence="5">The sequence shown here is derived from an EMBL/GenBank/DDBJ whole genome shotgun (WGS) entry which is preliminary data.</text>
</comment>
<evidence type="ECO:0000256" key="3">
    <source>
        <dbReference type="SAM" id="MobiDB-lite"/>
    </source>
</evidence>
<comment type="similarity">
    <text evidence="1">Belongs to the RMI1 family.</text>
</comment>
<feature type="compositionally biased region" description="Basic and acidic residues" evidence="3">
    <location>
        <begin position="410"/>
        <end position="425"/>
    </location>
</feature>
<gene>
    <name evidence="5" type="ORF">CPB84DRAFT_300216</name>
</gene>
<evidence type="ECO:0000256" key="1">
    <source>
        <dbReference type="ARBA" id="ARBA00006395"/>
    </source>
</evidence>
<dbReference type="InterPro" id="IPR013894">
    <property type="entry name" value="RMI1_OB"/>
</dbReference>
<sequence length="577" mass="63322">MPPSEQVVQWLHENYPKPRVDSEWLEGCVQWLEDDQKLSPVNNFPEFIKQVEVQLIESDLVDSMQHGTGLDPNISRFTGNLLGPPVMVQIMAITEVGTSAFNLEQIRVAREERMLAGEGNIEGDEEGDVEVEGEGPMPKYPRGHLQFQLSDGATTFEAFEYRPIPEFALGTTQIGFKLHLKGTRFHNGMAMLEKSTIGFLGGKVADLEVQQLDNFKRGLHVRLGRPLSAKTQNAEPPASPNPAPAATVRSPLRDICPPPMPMFPQHEDDVEMEPRRRLPANSSLNDAPVASSSKEKKQDRPIIGLPSRHPRTSTGSVSEQSDEAKGKNTKNVPAAERATLVYAGSHSKSTTSPYFGNRATASWSKSPKSQNLDFNFEPTSGQARRTLPATSTERPAEQSFDFDFLDEMDQENHAPQIDKGKRRADDEDGSSDYGMNDSNDFADPSFLEDLDKVEKAALSSGGSIPSSHFSSDPSHGAAISLLAKSSPSSAQVPPSEIIEIGDSDDEMLGNDDKENKPVAARHVRRRTEDNENPFLTNSNSRPSTPSSQSRLPMSQKTGKPVILAKKPSDIIDLSDSD</sequence>